<dbReference type="EMBL" id="CAJGYM010000011">
    <property type="protein sequence ID" value="CAD6189467.1"/>
    <property type="molecule type" value="Genomic_DNA"/>
</dbReference>
<reference evidence="1" key="1">
    <citation type="submission" date="2020-10" db="EMBL/GenBank/DDBJ databases">
        <authorList>
            <person name="Kikuchi T."/>
        </authorList>
    </citation>
    <scope>NUCLEOTIDE SEQUENCE</scope>
    <source>
        <strain evidence="1">NKZ352</strain>
    </source>
</reference>
<sequence length="489" mass="57716">MGLPSQDRQVQRIERKSFQLQKCAVIQARERRIRNFVGKSVRTGAVSLAELEKVISQKEGIGVKLSYGRQEQHCYFSFKRRVWDSEHNSFRSRYKACRIGISGQVLEEQISFYNQLSRGVDPNEIISNHPYKSRLKAEMNYEETIQRYPEHKRELLALRQMSLYEFEDARNEKLFARKLCLFTIARFFKAFNRYGLKPLKQVYLCRTDKWDDAYIRSWMVFLVQRFKEPASKDLFCKIKDLVDFIKNGWMYRTEEFLKERQRVMKIAASAFGQICQTFERVHARGDATCHEKNKFLSLALEIISMMAKFGYDLTDFRHRQQIEIDIPRFIEVVKLLNYALFHLPQFIDKFDLIPIFVRAGANINAKNENGLTALEHTFFQNFGKPFIPKTSQDGRRLPRKVWPAVRAFLENGARLFVSQNDVPLLKRLRWKEKHLRVDPIPFNSFITLKDMAARAVEKHFSQEFINEILPADLLFYLDISLPVCITLTD</sequence>
<name>A0A8S1H289_9PELO</name>
<keyword evidence="2" id="KW-1185">Reference proteome</keyword>
<dbReference type="AlphaFoldDB" id="A0A8S1H289"/>
<gene>
    <name evidence="1" type="ORF">CAUJ_LOCUS5386</name>
</gene>
<accession>A0A8S1H289</accession>
<organism evidence="1 2">
    <name type="scientific">Caenorhabditis auriculariae</name>
    <dbReference type="NCBI Taxonomy" id="2777116"/>
    <lineage>
        <taxon>Eukaryota</taxon>
        <taxon>Metazoa</taxon>
        <taxon>Ecdysozoa</taxon>
        <taxon>Nematoda</taxon>
        <taxon>Chromadorea</taxon>
        <taxon>Rhabditida</taxon>
        <taxon>Rhabditina</taxon>
        <taxon>Rhabditomorpha</taxon>
        <taxon>Rhabditoidea</taxon>
        <taxon>Rhabditidae</taxon>
        <taxon>Peloderinae</taxon>
        <taxon>Caenorhabditis</taxon>
    </lineage>
</organism>
<dbReference type="Proteomes" id="UP000835052">
    <property type="component" value="Unassembled WGS sequence"/>
</dbReference>
<evidence type="ECO:0000313" key="2">
    <source>
        <dbReference type="Proteomes" id="UP000835052"/>
    </source>
</evidence>
<evidence type="ECO:0000313" key="1">
    <source>
        <dbReference type="EMBL" id="CAD6189467.1"/>
    </source>
</evidence>
<protein>
    <submittedName>
        <fullName evidence="1">Uncharacterized protein</fullName>
    </submittedName>
</protein>
<comment type="caution">
    <text evidence="1">The sequence shown here is derived from an EMBL/GenBank/DDBJ whole genome shotgun (WGS) entry which is preliminary data.</text>
</comment>
<proteinExistence type="predicted"/>